<dbReference type="GO" id="GO:0000287">
    <property type="term" value="F:magnesium ion binding"/>
    <property type="evidence" value="ECO:0007669"/>
    <property type="project" value="TreeGrafter"/>
</dbReference>
<evidence type="ECO:0000313" key="1">
    <source>
        <dbReference type="EMBL" id="KLV25120.1"/>
    </source>
</evidence>
<keyword evidence="2" id="KW-1185">Reference proteome</keyword>
<protein>
    <submittedName>
        <fullName evidence="1">Hydrolase</fullName>
    </submittedName>
</protein>
<dbReference type="RefSeq" id="WP_047943460.1">
    <property type="nucleotide sequence ID" value="NZ_CP053989.1"/>
</dbReference>
<keyword evidence="1" id="KW-0378">Hydrolase</keyword>
<dbReference type="NCBIfam" id="TIGR00099">
    <property type="entry name" value="Cof-subfamily"/>
    <property type="match status" value="1"/>
</dbReference>
<dbReference type="InterPro" id="IPR000150">
    <property type="entry name" value="Cof"/>
</dbReference>
<proteinExistence type="predicted"/>
<dbReference type="SFLD" id="SFLDS00003">
    <property type="entry name" value="Haloacid_Dehalogenase"/>
    <property type="match status" value="1"/>
</dbReference>
<dbReference type="GeneID" id="56349690"/>
<dbReference type="InterPro" id="IPR036412">
    <property type="entry name" value="HAD-like_sf"/>
</dbReference>
<dbReference type="PANTHER" id="PTHR10000">
    <property type="entry name" value="PHOSPHOSERINE PHOSPHATASE"/>
    <property type="match status" value="1"/>
</dbReference>
<dbReference type="InterPro" id="IPR006379">
    <property type="entry name" value="HAD-SF_hydro_IIB"/>
</dbReference>
<dbReference type="Pfam" id="PF08282">
    <property type="entry name" value="Hydrolase_3"/>
    <property type="match status" value="1"/>
</dbReference>
<dbReference type="SUPFAM" id="SSF56784">
    <property type="entry name" value="HAD-like"/>
    <property type="match status" value="1"/>
</dbReference>
<dbReference type="Gene3D" id="3.30.1240.10">
    <property type="match status" value="1"/>
</dbReference>
<sequence>MKCVSIDLDGTLLDDHHQISEANRTIIQKLKDEHIEVILNTGRQYADVIKVDGVKELELPIFCLNGSMMYDQTGKLLYETQISIDLYQTLLKALQNLEVGVLVYTNQGGFPGTLPMLRGKSWDEIQALFDQQDYEAILHLKDVKIYKLIAVVDETQLDKIDHVKEVLRKYETISFSSSFPNNCEITSSEAQKGKAIRRYEKLRNLTFNEIYSFGDGGNDITQFEVSTRSFAMENAPEEIKKRASDVTKSNNEDGFAYAIEKILKLV</sequence>
<dbReference type="GO" id="GO:0005829">
    <property type="term" value="C:cytosol"/>
    <property type="evidence" value="ECO:0007669"/>
    <property type="project" value="TreeGrafter"/>
</dbReference>
<gene>
    <name evidence="1" type="ORF">ABW02_16935</name>
</gene>
<dbReference type="EMBL" id="LDPH01000018">
    <property type="protein sequence ID" value="KLV25120.1"/>
    <property type="molecule type" value="Genomic_DNA"/>
</dbReference>
<dbReference type="GO" id="GO:0016791">
    <property type="term" value="F:phosphatase activity"/>
    <property type="evidence" value="ECO:0007669"/>
    <property type="project" value="UniProtKB-ARBA"/>
</dbReference>
<dbReference type="PANTHER" id="PTHR10000:SF8">
    <property type="entry name" value="HAD SUPERFAMILY HYDROLASE-LIKE, TYPE 3"/>
    <property type="match status" value="1"/>
</dbReference>
<dbReference type="Proteomes" id="UP000036045">
    <property type="component" value="Unassembled WGS sequence"/>
</dbReference>
<comment type="caution">
    <text evidence="1">The sequence shown here is derived from an EMBL/GenBank/DDBJ whole genome shotgun (WGS) entry which is preliminary data.</text>
</comment>
<dbReference type="InterPro" id="IPR023214">
    <property type="entry name" value="HAD_sf"/>
</dbReference>
<dbReference type="CDD" id="cd07516">
    <property type="entry name" value="HAD_Pase"/>
    <property type="match status" value="1"/>
</dbReference>
<accession>A0A0J1L876</accession>
<organism evidence="1 2">
    <name type="scientific">Niallia circulans</name>
    <name type="common">Bacillus circulans</name>
    <dbReference type="NCBI Taxonomy" id="1397"/>
    <lineage>
        <taxon>Bacteria</taxon>
        <taxon>Bacillati</taxon>
        <taxon>Bacillota</taxon>
        <taxon>Bacilli</taxon>
        <taxon>Bacillales</taxon>
        <taxon>Bacillaceae</taxon>
        <taxon>Niallia</taxon>
    </lineage>
</organism>
<dbReference type="NCBIfam" id="TIGR01484">
    <property type="entry name" value="HAD-SF-IIB"/>
    <property type="match status" value="1"/>
</dbReference>
<evidence type="ECO:0000313" key="2">
    <source>
        <dbReference type="Proteomes" id="UP000036045"/>
    </source>
</evidence>
<dbReference type="AlphaFoldDB" id="A0A0J1L876"/>
<dbReference type="PATRIC" id="fig|1397.4.peg.1589"/>
<dbReference type="Gene3D" id="3.40.50.1000">
    <property type="entry name" value="HAD superfamily/HAD-like"/>
    <property type="match status" value="1"/>
</dbReference>
<dbReference type="OrthoDB" id="9806027at2"/>
<reference evidence="1 2" key="1">
    <citation type="submission" date="2015-05" db="EMBL/GenBank/DDBJ databases">
        <title>Whole genome sequence and identification of bacterial endophytes from Costus igneus.</title>
        <authorList>
            <person name="Lee Y.P."/>
            <person name="Gan H.M."/>
            <person name="Eng W."/>
            <person name="Wheatley M.S."/>
            <person name="Caraballo A."/>
            <person name="Polter S."/>
            <person name="Savka M.A."/>
            <person name="Hudson A.O."/>
        </authorList>
    </citation>
    <scope>NUCLEOTIDE SEQUENCE [LARGE SCALE GENOMIC DNA]</scope>
    <source>
        <strain evidence="1 2">RIT379</strain>
    </source>
</reference>
<dbReference type="SFLD" id="SFLDG01140">
    <property type="entry name" value="C2.B:_Phosphomannomutase_and_P"/>
    <property type="match status" value="1"/>
</dbReference>
<name>A0A0J1L876_NIACI</name>